<accession>A0ABP8ZJK7</accession>
<dbReference type="RefSeq" id="WP_345314399.1">
    <property type="nucleotide sequence ID" value="NZ_BAABIE010000024.1"/>
</dbReference>
<organism evidence="1 2">
    <name type="scientific">Gordonia alkaliphila</name>
    <dbReference type="NCBI Taxonomy" id="1053547"/>
    <lineage>
        <taxon>Bacteria</taxon>
        <taxon>Bacillati</taxon>
        <taxon>Actinomycetota</taxon>
        <taxon>Actinomycetes</taxon>
        <taxon>Mycobacteriales</taxon>
        <taxon>Gordoniaceae</taxon>
        <taxon>Gordonia</taxon>
    </lineage>
</organism>
<comment type="caution">
    <text evidence="1">The sequence shown here is derived from an EMBL/GenBank/DDBJ whole genome shotgun (WGS) entry which is preliminary data.</text>
</comment>
<evidence type="ECO:0000313" key="1">
    <source>
        <dbReference type="EMBL" id="GAA4758515.1"/>
    </source>
</evidence>
<gene>
    <name evidence="1" type="ORF">GCM10023217_33750</name>
</gene>
<proteinExistence type="predicted"/>
<evidence type="ECO:0000313" key="2">
    <source>
        <dbReference type="Proteomes" id="UP001500822"/>
    </source>
</evidence>
<dbReference type="EMBL" id="BAABIE010000024">
    <property type="protein sequence ID" value="GAA4758515.1"/>
    <property type="molecule type" value="Genomic_DNA"/>
</dbReference>
<dbReference type="Proteomes" id="UP001500822">
    <property type="component" value="Unassembled WGS sequence"/>
</dbReference>
<name>A0ABP8ZJK7_9ACTN</name>
<sequence length="293" mass="32372">MSDVTEVRINGRTTTSEGAKEYLADARSGVQALTLVNGSLHRTVEFDFSLAADEDLAVVDHALDQLIFGGELSWASVEEFITRASRGGTANRYREGLAMYLYAVLDREDAERNGSGPSDQRSILRFEEKCNRAVHALGDFDRAPAEAICGLVALHYNQFDLALRKTNSPRVSDVAARFSAILSGENDFDRNSLADRAHGTLDSALSDRTTEELMRFYTLPIDGSDLSSIRVGVSRSDDLRPYDQLKVRLLACEALLAGGNVREAQKVAELLQHSNQTDAWNKAFLARIQEVER</sequence>
<keyword evidence="2" id="KW-1185">Reference proteome</keyword>
<reference evidence="2" key="1">
    <citation type="journal article" date="2019" name="Int. J. Syst. Evol. Microbiol.">
        <title>The Global Catalogue of Microorganisms (GCM) 10K type strain sequencing project: providing services to taxonomists for standard genome sequencing and annotation.</title>
        <authorList>
            <consortium name="The Broad Institute Genomics Platform"/>
            <consortium name="The Broad Institute Genome Sequencing Center for Infectious Disease"/>
            <person name="Wu L."/>
            <person name="Ma J."/>
        </authorList>
    </citation>
    <scope>NUCLEOTIDE SEQUENCE [LARGE SCALE GENOMIC DNA]</scope>
    <source>
        <strain evidence="2">JCM 18077</strain>
    </source>
</reference>
<protein>
    <submittedName>
        <fullName evidence="1">Uncharacterized protein</fullName>
    </submittedName>
</protein>